<dbReference type="GO" id="GO:0007189">
    <property type="term" value="P:adenylate cyclase-activating G protein-coupled receptor signaling pathway"/>
    <property type="evidence" value="ECO:0007669"/>
    <property type="project" value="TreeGrafter"/>
</dbReference>
<dbReference type="Pfam" id="PF00002">
    <property type="entry name" value="7tm_2"/>
    <property type="match status" value="1"/>
</dbReference>
<accession>A0AAD3M6B2</accession>
<feature type="transmembrane region" description="Helical" evidence="6">
    <location>
        <begin position="33"/>
        <end position="53"/>
    </location>
</feature>
<evidence type="ECO:0000313" key="8">
    <source>
        <dbReference type="Proteomes" id="UP001279410"/>
    </source>
</evidence>
<dbReference type="EMBL" id="BRZM01000004">
    <property type="protein sequence ID" value="GLD47779.1"/>
    <property type="molecule type" value="Genomic_DNA"/>
</dbReference>
<organism evidence="7 8">
    <name type="scientific">Lates japonicus</name>
    <name type="common">Japanese lates</name>
    <dbReference type="NCBI Taxonomy" id="270547"/>
    <lineage>
        <taxon>Eukaryota</taxon>
        <taxon>Metazoa</taxon>
        <taxon>Chordata</taxon>
        <taxon>Craniata</taxon>
        <taxon>Vertebrata</taxon>
        <taxon>Euteleostomi</taxon>
        <taxon>Actinopterygii</taxon>
        <taxon>Neopterygii</taxon>
        <taxon>Teleostei</taxon>
        <taxon>Neoteleostei</taxon>
        <taxon>Acanthomorphata</taxon>
        <taxon>Carangaria</taxon>
        <taxon>Carangaria incertae sedis</taxon>
        <taxon>Centropomidae</taxon>
        <taxon>Lates</taxon>
    </lineage>
</organism>
<dbReference type="AlphaFoldDB" id="A0AAD3M6B2"/>
<evidence type="ECO:0000256" key="4">
    <source>
        <dbReference type="ARBA" id="ARBA00023136"/>
    </source>
</evidence>
<evidence type="ECO:0000256" key="5">
    <source>
        <dbReference type="SAM" id="MobiDB-lite"/>
    </source>
</evidence>
<proteinExistence type="predicted"/>
<comment type="subcellular location">
    <subcellularLocation>
        <location evidence="1">Membrane</location>
        <topology evidence="1">Multi-pass membrane protein</topology>
    </subcellularLocation>
</comment>
<keyword evidence="7" id="KW-0675">Receptor</keyword>
<protein>
    <submittedName>
        <fullName evidence="7">Adhesion G-protein coupled receptor F3-like protein</fullName>
    </submittedName>
</protein>
<evidence type="ECO:0000256" key="2">
    <source>
        <dbReference type="ARBA" id="ARBA00022692"/>
    </source>
</evidence>
<feature type="region of interest" description="Disordered" evidence="5">
    <location>
        <begin position="100"/>
        <end position="119"/>
    </location>
</feature>
<keyword evidence="4 6" id="KW-0472">Membrane</keyword>
<dbReference type="PANTHER" id="PTHR45813:SF2">
    <property type="entry name" value="ADHESION G-PROTEIN COUPLED RECEPTOR F3"/>
    <property type="match status" value="1"/>
</dbReference>
<evidence type="ECO:0000256" key="3">
    <source>
        <dbReference type="ARBA" id="ARBA00022989"/>
    </source>
</evidence>
<evidence type="ECO:0000256" key="6">
    <source>
        <dbReference type="SAM" id="Phobius"/>
    </source>
</evidence>
<dbReference type="GO" id="GO:0016020">
    <property type="term" value="C:membrane"/>
    <property type="evidence" value="ECO:0007669"/>
    <property type="project" value="UniProtKB-SubCell"/>
</dbReference>
<dbReference type="Gene3D" id="1.20.1070.10">
    <property type="entry name" value="Rhodopsin 7-helix transmembrane proteins"/>
    <property type="match status" value="1"/>
</dbReference>
<reference evidence="7" key="1">
    <citation type="submission" date="2022-08" db="EMBL/GenBank/DDBJ databases">
        <title>Genome sequencing of akame (Lates japonicus).</title>
        <authorList>
            <person name="Hashiguchi Y."/>
            <person name="Takahashi H."/>
        </authorList>
    </citation>
    <scope>NUCLEOTIDE SEQUENCE</scope>
    <source>
        <strain evidence="7">Kochi</strain>
    </source>
</reference>
<sequence>MLVVIMKLLNHPKNADKSQENEKTAAKTVMRSVVLLTPIFGITWVFGFGVTLIDLTYGDLAYAVNYAFTLLNAFQGLFILLTTCLGDKLTREALLKRLRKSAPASISDSTTKLESTWKK</sequence>
<evidence type="ECO:0000313" key="7">
    <source>
        <dbReference type="EMBL" id="GLD47779.1"/>
    </source>
</evidence>
<feature type="compositionally biased region" description="Polar residues" evidence="5">
    <location>
        <begin position="104"/>
        <end position="119"/>
    </location>
</feature>
<name>A0AAD3M6B2_LATJO</name>
<comment type="caution">
    <text evidence="7">The sequence shown here is derived from an EMBL/GenBank/DDBJ whole genome shotgun (WGS) entry which is preliminary data.</text>
</comment>
<dbReference type="Proteomes" id="UP001279410">
    <property type="component" value="Unassembled WGS sequence"/>
</dbReference>
<keyword evidence="3 6" id="KW-1133">Transmembrane helix</keyword>
<feature type="transmembrane region" description="Helical" evidence="6">
    <location>
        <begin position="65"/>
        <end position="86"/>
    </location>
</feature>
<keyword evidence="8" id="KW-1185">Reference proteome</keyword>
<dbReference type="GO" id="GO:0004930">
    <property type="term" value="F:G protein-coupled receptor activity"/>
    <property type="evidence" value="ECO:0007669"/>
    <property type="project" value="InterPro"/>
</dbReference>
<keyword evidence="2 6" id="KW-0812">Transmembrane</keyword>
<dbReference type="PANTHER" id="PTHR45813">
    <property type="entry name" value="IG-LIKE DOMAIN-CONTAINING PROTEIN"/>
    <property type="match status" value="1"/>
</dbReference>
<evidence type="ECO:0000256" key="1">
    <source>
        <dbReference type="ARBA" id="ARBA00004141"/>
    </source>
</evidence>
<dbReference type="InterPro" id="IPR051587">
    <property type="entry name" value="Adhesion_GPCR"/>
</dbReference>
<dbReference type="InterPro" id="IPR000832">
    <property type="entry name" value="GPCR_2_secretin-like"/>
</dbReference>
<gene>
    <name evidence="7" type="ORF">AKAME5_000187600</name>
</gene>